<reference evidence="9 10" key="1">
    <citation type="submission" date="2018-12" db="EMBL/GenBank/DDBJ databases">
        <authorList>
            <person name="Feng G."/>
            <person name="Zhu H."/>
        </authorList>
    </citation>
    <scope>NUCLEOTIDE SEQUENCE [LARGE SCALE GENOMIC DNA]</scope>
    <source>
        <strain evidence="9 10">LMG 26000</strain>
    </source>
</reference>
<sequence length="506" mass="57668">MARTGFSRPGQSVKLQLRPHKITPWYRSGRLVLLLLIRTLQKLKLIAADFGAALLAWVCFFLLRKYLLREISAEYHFAADAAFLSGSALMIAAFWTGLYALLGEYSDIFRKSRLAEVIRLGRVSLLGAILIFFVLLLDDQGVQNYRSYYKTISAYFLLHFTITAVLRIWAVSSVQRLVRGGVISFNTLLVGSGALARDTFQELQRTGRHLGLQLVGFTPLGDTVDEMLAADLPARGSYRRLPALIRALHVEQIVIAIEPSEHRVIEEILTLLEGSPVRISILPDLYQMLLGSVKVSHVFGTPLIEIKQDLLPLWQKVLKRLIDVVASCLFLLLAWPVYAFTAVMVKLSSPGPVFYSQERIGRYAQPFRIYKFRSMYVDAEKQGPALSSDHDPRITPWGRFMRKVRLDELPQFWNVIKGDMSIVGPRPERRFFIDQIVQIAPHYRHLHRVRPGLTSLGQVKYGYAETVAQMVERLKFDILYIENMSLAMDFRVLLYTLKIIIEGRGK</sequence>
<evidence type="ECO:0000256" key="1">
    <source>
        <dbReference type="ARBA" id="ARBA00004141"/>
    </source>
</evidence>
<evidence type="ECO:0000256" key="3">
    <source>
        <dbReference type="ARBA" id="ARBA00022679"/>
    </source>
</evidence>
<feature type="transmembrane region" description="Helical" evidence="7">
    <location>
        <begin position="83"/>
        <end position="102"/>
    </location>
</feature>
<evidence type="ECO:0000256" key="6">
    <source>
        <dbReference type="ARBA" id="ARBA00023136"/>
    </source>
</evidence>
<dbReference type="Gene3D" id="3.40.50.720">
    <property type="entry name" value="NAD(P)-binding Rossmann-like Domain"/>
    <property type="match status" value="1"/>
</dbReference>
<feature type="domain" description="Bacterial sugar transferase" evidence="8">
    <location>
        <begin position="319"/>
        <end position="501"/>
    </location>
</feature>
<evidence type="ECO:0000256" key="7">
    <source>
        <dbReference type="SAM" id="Phobius"/>
    </source>
</evidence>
<keyword evidence="5 7" id="KW-1133">Transmembrane helix</keyword>
<keyword evidence="6 7" id="KW-0472">Membrane</keyword>
<accession>A0A3R9P5M1</accession>
<dbReference type="Pfam" id="PF02397">
    <property type="entry name" value="Bac_transf"/>
    <property type="match status" value="1"/>
</dbReference>
<dbReference type="NCBIfam" id="TIGR03025">
    <property type="entry name" value="EPS_sugtrans"/>
    <property type="match status" value="1"/>
</dbReference>
<dbReference type="InterPro" id="IPR003362">
    <property type="entry name" value="Bact_transf"/>
</dbReference>
<evidence type="ECO:0000313" key="9">
    <source>
        <dbReference type="EMBL" id="RSK44797.1"/>
    </source>
</evidence>
<protein>
    <submittedName>
        <fullName evidence="9">Sugar transferase</fullName>
    </submittedName>
</protein>
<keyword evidence="3 9" id="KW-0808">Transferase</keyword>
<keyword evidence="4 7" id="KW-0812">Transmembrane</keyword>
<dbReference type="PANTHER" id="PTHR30576">
    <property type="entry name" value="COLANIC BIOSYNTHESIS UDP-GLUCOSE LIPID CARRIER TRANSFERASE"/>
    <property type="match status" value="1"/>
</dbReference>
<name>A0A3R9P5M1_9BACT</name>
<feature type="transmembrane region" description="Helical" evidence="7">
    <location>
        <begin position="114"/>
        <end position="136"/>
    </location>
</feature>
<proteinExistence type="inferred from homology"/>
<gene>
    <name evidence="9" type="ORF">EI293_09840</name>
</gene>
<dbReference type="PANTHER" id="PTHR30576:SF0">
    <property type="entry name" value="UNDECAPRENYL-PHOSPHATE N-ACETYLGALACTOSAMINYL 1-PHOSPHATE TRANSFERASE-RELATED"/>
    <property type="match status" value="1"/>
</dbReference>
<dbReference type="InterPro" id="IPR017475">
    <property type="entry name" value="EPS_sugar_tfrase"/>
</dbReference>
<feature type="transmembrane region" description="Helical" evidence="7">
    <location>
        <begin position="45"/>
        <end position="63"/>
    </location>
</feature>
<evidence type="ECO:0000259" key="8">
    <source>
        <dbReference type="Pfam" id="PF02397"/>
    </source>
</evidence>
<feature type="transmembrane region" description="Helical" evidence="7">
    <location>
        <begin position="148"/>
        <end position="169"/>
    </location>
</feature>
<comment type="subcellular location">
    <subcellularLocation>
        <location evidence="1">Membrane</location>
        <topology evidence="1">Multi-pass membrane protein</topology>
    </subcellularLocation>
</comment>
<comment type="caution">
    <text evidence="9">The sequence shown here is derived from an EMBL/GenBank/DDBJ whole genome shotgun (WGS) entry which is preliminary data.</text>
</comment>
<evidence type="ECO:0000256" key="4">
    <source>
        <dbReference type="ARBA" id="ARBA00022692"/>
    </source>
</evidence>
<organism evidence="9 10">
    <name type="scientific">Hymenobacter perfusus</name>
    <dbReference type="NCBI Taxonomy" id="1236770"/>
    <lineage>
        <taxon>Bacteria</taxon>
        <taxon>Pseudomonadati</taxon>
        <taxon>Bacteroidota</taxon>
        <taxon>Cytophagia</taxon>
        <taxon>Cytophagales</taxon>
        <taxon>Hymenobacteraceae</taxon>
        <taxon>Hymenobacter</taxon>
    </lineage>
</organism>
<comment type="similarity">
    <text evidence="2">Belongs to the bacterial sugar transferase family.</text>
</comment>
<keyword evidence="10" id="KW-1185">Reference proteome</keyword>
<evidence type="ECO:0000313" key="10">
    <source>
        <dbReference type="Proteomes" id="UP000270291"/>
    </source>
</evidence>
<dbReference type="AlphaFoldDB" id="A0A3R9P5M1"/>
<dbReference type="Proteomes" id="UP000270291">
    <property type="component" value="Unassembled WGS sequence"/>
</dbReference>
<evidence type="ECO:0000256" key="5">
    <source>
        <dbReference type="ARBA" id="ARBA00022989"/>
    </source>
</evidence>
<evidence type="ECO:0000256" key="2">
    <source>
        <dbReference type="ARBA" id="ARBA00006464"/>
    </source>
</evidence>
<dbReference type="OrthoDB" id="9808602at2"/>
<dbReference type="Pfam" id="PF13727">
    <property type="entry name" value="CoA_binding_3"/>
    <property type="match status" value="1"/>
</dbReference>
<dbReference type="GO" id="GO:0016780">
    <property type="term" value="F:phosphotransferase activity, for other substituted phosphate groups"/>
    <property type="evidence" value="ECO:0007669"/>
    <property type="project" value="TreeGrafter"/>
</dbReference>
<dbReference type="GO" id="GO:0016020">
    <property type="term" value="C:membrane"/>
    <property type="evidence" value="ECO:0007669"/>
    <property type="project" value="UniProtKB-SubCell"/>
</dbReference>
<dbReference type="EMBL" id="RWIU01000002">
    <property type="protein sequence ID" value="RSK44797.1"/>
    <property type="molecule type" value="Genomic_DNA"/>
</dbReference>